<evidence type="ECO:0000256" key="3">
    <source>
        <dbReference type="ARBA" id="ARBA00006958"/>
    </source>
</evidence>
<comment type="similarity">
    <text evidence="3">Belongs to the HARBI1 family.</text>
</comment>
<dbReference type="Pfam" id="PF13359">
    <property type="entry name" value="DDE_Tnp_4"/>
    <property type="match status" value="1"/>
</dbReference>
<evidence type="ECO:0000256" key="7">
    <source>
        <dbReference type="ARBA" id="ARBA00023242"/>
    </source>
</evidence>
<evidence type="ECO:0000256" key="5">
    <source>
        <dbReference type="ARBA" id="ARBA00022723"/>
    </source>
</evidence>
<sequence length="157" mass="17449">MEISIMYPNLGQVIDALANPQLSRQYLNFPLTPQTLHDTKSYFYGIAGFPYVIGVIDGTHVLIKAPSQDEPAYVNRMGYHSINADGLVLPNDSRMLRESGLHALFLGGHVPGDHSYLLGDSGYPCQRWLLTPYVNLQPGAQTRYNSAHKTTRSKVES</sequence>
<evidence type="ECO:0000313" key="10">
    <source>
        <dbReference type="Proteomes" id="UP001164746"/>
    </source>
</evidence>
<evidence type="ECO:0000259" key="8">
    <source>
        <dbReference type="Pfam" id="PF13359"/>
    </source>
</evidence>
<dbReference type="PANTHER" id="PTHR22930">
    <property type="match status" value="1"/>
</dbReference>
<evidence type="ECO:0000256" key="1">
    <source>
        <dbReference type="ARBA" id="ARBA00001968"/>
    </source>
</evidence>
<evidence type="ECO:0000256" key="4">
    <source>
        <dbReference type="ARBA" id="ARBA00022722"/>
    </source>
</evidence>
<dbReference type="Proteomes" id="UP001164746">
    <property type="component" value="Chromosome 13"/>
</dbReference>
<proteinExistence type="inferred from homology"/>
<dbReference type="PANTHER" id="PTHR22930:SF286">
    <property type="entry name" value="NUCLEASE HARBI1"/>
    <property type="match status" value="1"/>
</dbReference>
<organism evidence="9 10">
    <name type="scientific">Mya arenaria</name>
    <name type="common">Soft-shell clam</name>
    <dbReference type="NCBI Taxonomy" id="6604"/>
    <lineage>
        <taxon>Eukaryota</taxon>
        <taxon>Metazoa</taxon>
        <taxon>Spiralia</taxon>
        <taxon>Lophotrochozoa</taxon>
        <taxon>Mollusca</taxon>
        <taxon>Bivalvia</taxon>
        <taxon>Autobranchia</taxon>
        <taxon>Heteroconchia</taxon>
        <taxon>Euheterodonta</taxon>
        <taxon>Imparidentia</taxon>
        <taxon>Neoheterodontei</taxon>
        <taxon>Myida</taxon>
        <taxon>Myoidea</taxon>
        <taxon>Myidae</taxon>
        <taxon>Mya</taxon>
    </lineage>
</organism>
<keyword evidence="6" id="KW-0378">Hydrolase</keyword>
<comment type="cofactor">
    <cofactor evidence="1">
        <name>a divalent metal cation</name>
        <dbReference type="ChEBI" id="CHEBI:60240"/>
    </cofactor>
</comment>
<evidence type="ECO:0000313" key="9">
    <source>
        <dbReference type="EMBL" id="WAR24277.1"/>
    </source>
</evidence>
<name>A0ABY7FQ57_MYAAR</name>
<dbReference type="EMBL" id="CP111024">
    <property type="protein sequence ID" value="WAR24277.1"/>
    <property type="molecule type" value="Genomic_DNA"/>
</dbReference>
<feature type="domain" description="DDE Tnp4" evidence="8">
    <location>
        <begin position="92"/>
        <end position="156"/>
    </location>
</feature>
<dbReference type="InterPro" id="IPR027806">
    <property type="entry name" value="HARBI1_dom"/>
</dbReference>
<keyword evidence="10" id="KW-1185">Reference proteome</keyword>
<evidence type="ECO:0000256" key="6">
    <source>
        <dbReference type="ARBA" id="ARBA00022801"/>
    </source>
</evidence>
<keyword evidence="7" id="KW-0539">Nucleus</keyword>
<dbReference type="InterPro" id="IPR045249">
    <property type="entry name" value="HARBI1-like"/>
</dbReference>
<evidence type="ECO:0000256" key="2">
    <source>
        <dbReference type="ARBA" id="ARBA00004123"/>
    </source>
</evidence>
<keyword evidence="5" id="KW-0479">Metal-binding</keyword>
<accession>A0ABY7FQ57</accession>
<reference evidence="9" key="1">
    <citation type="submission" date="2022-11" db="EMBL/GenBank/DDBJ databases">
        <title>Centuries of genome instability and evolution in soft-shell clam transmissible cancer (bioRxiv).</title>
        <authorList>
            <person name="Hart S.F.M."/>
            <person name="Yonemitsu M.A."/>
            <person name="Giersch R.M."/>
            <person name="Beal B.F."/>
            <person name="Arriagada G."/>
            <person name="Davis B.W."/>
            <person name="Ostrander E.A."/>
            <person name="Goff S.P."/>
            <person name="Metzger M.J."/>
        </authorList>
    </citation>
    <scope>NUCLEOTIDE SEQUENCE</scope>
    <source>
        <strain evidence="9">MELC-2E11</strain>
        <tissue evidence="9">Siphon/mantle</tissue>
    </source>
</reference>
<comment type="subcellular location">
    <subcellularLocation>
        <location evidence="2">Nucleus</location>
    </subcellularLocation>
</comment>
<gene>
    <name evidence="9" type="ORF">MAR_037946</name>
</gene>
<keyword evidence="4" id="KW-0540">Nuclease</keyword>
<protein>
    <submittedName>
        <fullName evidence="9">HARB1-like protein</fullName>
    </submittedName>
</protein>